<dbReference type="PANTHER" id="PTHR16156:SF10">
    <property type="entry name" value="AFTIPHILIN-RELATED"/>
    <property type="match status" value="1"/>
</dbReference>
<feature type="compositionally biased region" description="Basic and acidic residues" evidence="1">
    <location>
        <begin position="237"/>
        <end position="255"/>
    </location>
</feature>
<comment type="caution">
    <text evidence="2">The sequence shown here is derived from an EMBL/GenBank/DDBJ whole genome shotgun (WGS) entry which is preliminary data.</text>
</comment>
<name>A0A4Z2EAU0_9TELE</name>
<organism evidence="2 3">
    <name type="scientific">Liparis tanakae</name>
    <name type="common">Tanaka's snailfish</name>
    <dbReference type="NCBI Taxonomy" id="230148"/>
    <lineage>
        <taxon>Eukaryota</taxon>
        <taxon>Metazoa</taxon>
        <taxon>Chordata</taxon>
        <taxon>Craniata</taxon>
        <taxon>Vertebrata</taxon>
        <taxon>Euteleostomi</taxon>
        <taxon>Actinopterygii</taxon>
        <taxon>Neopterygii</taxon>
        <taxon>Teleostei</taxon>
        <taxon>Neoteleostei</taxon>
        <taxon>Acanthomorphata</taxon>
        <taxon>Eupercaria</taxon>
        <taxon>Perciformes</taxon>
        <taxon>Cottioidei</taxon>
        <taxon>Cottales</taxon>
        <taxon>Liparidae</taxon>
        <taxon>Liparis</taxon>
    </lineage>
</organism>
<dbReference type="OrthoDB" id="5917212at2759"/>
<feature type="region of interest" description="Disordered" evidence="1">
    <location>
        <begin position="115"/>
        <end position="534"/>
    </location>
</feature>
<feature type="region of interest" description="Disordered" evidence="1">
    <location>
        <begin position="1"/>
        <end position="98"/>
    </location>
</feature>
<evidence type="ECO:0000256" key="1">
    <source>
        <dbReference type="SAM" id="MobiDB-lite"/>
    </source>
</evidence>
<reference evidence="2 3" key="1">
    <citation type="submission" date="2019-03" db="EMBL/GenBank/DDBJ databases">
        <title>First draft genome of Liparis tanakae, snailfish: a comprehensive survey of snailfish specific genes.</title>
        <authorList>
            <person name="Kim W."/>
            <person name="Song I."/>
            <person name="Jeong J.-H."/>
            <person name="Kim D."/>
            <person name="Kim S."/>
            <person name="Ryu S."/>
            <person name="Song J.Y."/>
            <person name="Lee S.K."/>
        </authorList>
    </citation>
    <scope>NUCLEOTIDE SEQUENCE [LARGE SCALE GENOMIC DNA]</scope>
    <source>
        <tissue evidence="2">Muscle</tissue>
    </source>
</reference>
<dbReference type="InterPro" id="IPR046359">
    <property type="entry name" value="Aftin-like"/>
</dbReference>
<dbReference type="Proteomes" id="UP000314294">
    <property type="component" value="Unassembled WGS sequence"/>
</dbReference>
<feature type="compositionally biased region" description="Acidic residues" evidence="1">
    <location>
        <begin position="356"/>
        <end position="368"/>
    </location>
</feature>
<evidence type="ECO:0008006" key="4">
    <source>
        <dbReference type="Google" id="ProtNLM"/>
    </source>
</evidence>
<feature type="compositionally biased region" description="Acidic residues" evidence="1">
    <location>
        <begin position="462"/>
        <end position="474"/>
    </location>
</feature>
<dbReference type="AlphaFoldDB" id="A0A4Z2EAU0"/>
<gene>
    <name evidence="2" type="ORF">EYF80_063993</name>
</gene>
<keyword evidence="3" id="KW-1185">Reference proteome</keyword>
<dbReference type="GO" id="GO:0030121">
    <property type="term" value="C:AP-1 adaptor complex"/>
    <property type="evidence" value="ECO:0007669"/>
    <property type="project" value="TreeGrafter"/>
</dbReference>
<protein>
    <recommendedName>
        <fullName evidence="4">Aftiphilin</fullName>
    </recommendedName>
</protein>
<feature type="compositionally biased region" description="Acidic residues" evidence="1">
    <location>
        <begin position="190"/>
        <end position="214"/>
    </location>
</feature>
<proteinExistence type="predicted"/>
<sequence>MEPDVIRLYSSSPPPMEDAGDDDDNEFGDFGAFAGLPSAASFSEFDTPNTFDQSRAPAATSPPEILHGRGAAPCGRRSPDGARGDLSKANGVAPQRTETRKVLAAADGEPAAAGCNGGAAEVLTNGFAPSDAQGSPSPPRGPSPPRDAVHARLNGPSPEDTGAVSEDDFADFAAFSNADGNLAPTAAAGEGEDSDDPVAAEEEEERETPSEDDVGDAHRTGPGESESVPAAPGGSCDTDRGALAEAEPQLRRDEADAPEAVCTRGPLAVNGAEDDSDGGQELSPDAAADGEAGPSDGNEAETEVEAETKLEAELETAPGRPLSPDALEELGEASATGPAPSPPPREETAPPADRSPEDDDEDDEDFGDFGDVGSFGAQSFADFDQLDVQREPSEPDAAAAAATRETTDGEDDFGDFNSPKCLGGESEGGGGATFADFPVSDSFGNFNSAADGEADAGWSAFGEEEEEEQTEGEESWAAFGSDQSAAPPERGEEEEDEWHEGERPAAGEESSRTDGQAVRRVTSSRRGYHGNPLVWSHVKTSKKIEPNDLNI</sequence>
<evidence type="ECO:0000313" key="3">
    <source>
        <dbReference type="Proteomes" id="UP000314294"/>
    </source>
</evidence>
<dbReference type="EMBL" id="SRLO01011462">
    <property type="protein sequence ID" value="TNN25871.1"/>
    <property type="molecule type" value="Genomic_DNA"/>
</dbReference>
<feature type="compositionally biased region" description="Basic and acidic residues" evidence="1">
    <location>
        <begin position="77"/>
        <end position="86"/>
    </location>
</feature>
<feature type="compositionally biased region" description="Acidic residues" evidence="1">
    <location>
        <begin position="18"/>
        <end position="27"/>
    </location>
</feature>
<feature type="compositionally biased region" description="Pro residues" evidence="1">
    <location>
        <begin position="136"/>
        <end position="145"/>
    </location>
</feature>
<dbReference type="GO" id="GO:0030276">
    <property type="term" value="F:clathrin binding"/>
    <property type="evidence" value="ECO:0007669"/>
    <property type="project" value="InterPro"/>
</dbReference>
<dbReference type="PANTHER" id="PTHR16156">
    <property type="entry name" value="AFTIPHILIN A-RELATED"/>
    <property type="match status" value="1"/>
</dbReference>
<evidence type="ECO:0000313" key="2">
    <source>
        <dbReference type="EMBL" id="TNN25871.1"/>
    </source>
</evidence>
<feature type="compositionally biased region" description="Basic and acidic residues" evidence="1">
    <location>
        <begin position="500"/>
        <end position="512"/>
    </location>
</feature>
<feature type="compositionally biased region" description="Polar residues" evidence="1">
    <location>
        <begin position="40"/>
        <end position="53"/>
    </location>
</feature>
<accession>A0A4Z2EAU0</accession>
<dbReference type="GO" id="GO:0032588">
    <property type="term" value="C:trans-Golgi network membrane"/>
    <property type="evidence" value="ECO:0007669"/>
    <property type="project" value="InterPro"/>
</dbReference>